<keyword evidence="13" id="KW-0862">Zinc</keyword>
<dbReference type="FunFam" id="3.20.20.70:FF:000004">
    <property type="entry name" value="Ribulose-phosphate 3-epimerase"/>
    <property type="match status" value="1"/>
</dbReference>
<feature type="binding site" evidence="10 13">
    <location>
        <position position="32"/>
    </location>
    <ligand>
        <name>a divalent metal cation</name>
        <dbReference type="ChEBI" id="CHEBI:60240"/>
    </ligand>
</feature>
<dbReference type="InterPro" id="IPR000056">
    <property type="entry name" value="Ribul_P_3_epim-like"/>
</dbReference>
<organism evidence="15">
    <name type="scientific">uncultured Anaerotruncus sp</name>
    <dbReference type="NCBI Taxonomy" id="905011"/>
    <lineage>
        <taxon>Bacteria</taxon>
        <taxon>Bacillati</taxon>
        <taxon>Bacillota</taxon>
        <taxon>Clostridia</taxon>
        <taxon>Eubacteriales</taxon>
        <taxon>Oscillospiraceae</taxon>
        <taxon>Anaerotruncus</taxon>
        <taxon>environmental samples</taxon>
    </lineage>
</organism>
<feature type="binding site" evidence="10 14">
    <location>
        <position position="65"/>
    </location>
    <ligand>
        <name>substrate</name>
    </ligand>
</feature>
<evidence type="ECO:0000256" key="5">
    <source>
        <dbReference type="ARBA" id="ARBA00001954"/>
    </source>
</evidence>
<feature type="binding site" evidence="10 13">
    <location>
        <position position="174"/>
    </location>
    <ligand>
        <name>a divalent metal cation</name>
        <dbReference type="ChEBI" id="CHEBI:60240"/>
    </ligand>
</feature>
<dbReference type="PANTHER" id="PTHR11749">
    <property type="entry name" value="RIBULOSE-5-PHOSPHATE-3-EPIMERASE"/>
    <property type="match status" value="1"/>
</dbReference>
<evidence type="ECO:0000256" key="2">
    <source>
        <dbReference type="ARBA" id="ARBA00001936"/>
    </source>
</evidence>
<comment type="cofactor">
    <cofactor evidence="5">
        <name>Fe(2+)</name>
        <dbReference type="ChEBI" id="CHEBI:29033"/>
    </cofactor>
</comment>
<feature type="binding site" evidence="10 13">
    <location>
        <position position="34"/>
    </location>
    <ligand>
        <name>a divalent metal cation</name>
        <dbReference type="ChEBI" id="CHEBI:60240"/>
    </ligand>
</feature>
<comment type="cofactor">
    <cofactor evidence="2">
        <name>Mn(2+)</name>
        <dbReference type="ChEBI" id="CHEBI:29035"/>
    </cofactor>
</comment>
<dbReference type="NCBIfam" id="TIGR01163">
    <property type="entry name" value="rpe"/>
    <property type="match status" value="1"/>
</dbReference>
<comment type="catalytic activity">
    <reaction evidence="1 10 11">
        <text>D-ribulose 5-phosphate = D-xylulose 5-phosphate</text>
        <dbReference type="Rhea" id="RHEA:13677"/>
        <dbReference type="ChEBI" id="CHEBI:57737"/>
        <dbReference type="ChEBI" id="CHEBI:58121"/>
        <dbReference type="EC" id="5.1.3.1"/>
    </reaction>
</comment>
<evidence type="ECO:0000256" key="8">
    <source>
        <dbReference type="ARBA" id="ARBA00022723"/>
    </source>
</evidence>
<evidence type="ECO:0000256" key="4">
    <source>
        <dbReference type="ARBA" id="ARBA00001947"/>
    </source>
</evidence>
<dbReference type="HAMAP" id="MF_02227">
    <property type="entry name" value="RPE"/>
    <property type="match status" value="1"/>
</dbReference>
<feature type="binding site" evidence="10 13">
    <location>
        <position position="65"/>
    </location>
    <ligand>
        <name>a divalent metal cation</name>
        <dbReference type="ChEBI" id="CHEBI:60240"/>
    </ligand>
</feature>
<gene>
    <name evidence="10 15" type="primary">rpe</name>
    <name evidence="15" type="ORF">SAMEA3545359_02159</name>
</gene>
<dbReference type="Gene3D" id="3.20.20.70">
    <property type="entry name" value="Aldolase class I"/>
    <property type="match status" value="1"/>
</dbReference>
<comment type="similarity">
    <text evidence="6 10 11">Belongs to the ribulose-phosphate 3-epimerase family.</text>
</comment>
<evidence type="ECO:0000256" key="11">
    <source>
        <dbReference type="PIRNR" id="PIRNR001461"/>
    </source>
</evidence>
<dbReference type="SUPFAM" id="SSF51366">
    <property type="entry name" value="Ribulose-phoshate binding barrel"/>
    <property type="match status" value="1"/>
</dbReference>
<dbReference type="GO" id="GO:0006098">
    <property type="term" value="P:pentose-phosphate shunt"/>
    <property type="evidence" value="ECO:0007669"/>
    <property type="project" value="UniProtKB-UniRule"/>
</dbReference>
<dbReference type="AlphaFoldDB" id="A0A1C6JFT5"/>
<evidence type="ECO:0000256" key="14">
    <source>
        <dbReference type="PIRSR" id="PIRSR001461-3"/>
    </source>
</evidence>
<comment type="cofactor">
    <cofactor evidence="3">
        <name>Co(2+)</name>
        <dbReference type="ChEBI" id="CHEBI:48828"/>
    </cofactor>
</comment>
<comment type="pathway">
    <text evidence="10">Carbohydrate degradation.</text>
</comment>
<feature type="binding site" evidence="10 14">
    <location>
        <begin position="141"/>
        <end position="144"/>
    </location>
    <ligand>
        <name>substrate</name>
    </ligand>
</feature>
<evidence type="ECO:0000256" key="3">
    <source>
        <dbReference type="ARBA" id="ARBA00001941"/>
    </source>
</evidence>
<feature type="binding site" evidence="14">
    <location>
        <position position="176"/>
    </location>
    <ligand>
        <name>substrate</name>
    </ligand>
</feature>
<keyword evidence="13" id="KW-0170">Cobalt</keyword>
<dbReference type="PROSITE" id="PS01085">
    <property type="entry name" value="RIBUL_P_3_EPIMER_1"/>
    <property type="match status" value="1"/>
</dbReference>
<dbReference type="GO" id="GO:0005737">
    <property type="term" value="C:cytoplasm"/>
    <property type="evidence" value="ECO:0007669"/>
    <property type="project" value="UniProtKB-ARBA"/>
</dbReference>
<dbReference type="EC" id="5.1.3.1" evidence="7 10"/>
<sequence>MIKISPSILSCDFANLESECAKMKTAGVDMLHIDVMDGHFVPNLTLGAPIVKCLRPKNDLFFDVHLMISDPLRYIDDFAAAGSDLITFHVESDSDVQATIDKIKSHGIKAALSVKPGTPAEAVLPYLDQLDMVLVMTVEPGFGGQKFMADMLPKISAIRERANALGRDIDIQVDGGIDSATAPLVAAAGANVLVAGSAIFGAPDPIAAVPQLRQAAQAAL</sequence>
<evidence type="ECO:0000256" key="7">
    <source>
        <dbReference type="ARBA" id="ARBA00013188"/>
    </source>
</evidence>
<feature type="binding site" evidence="10 14">
    <location>
        <begin position="196"/>
        <end position="197"/>
    </location>
    <ligand>
        <name>substrate</name>
    </ligand>
</feature>
<feature type="active site" description="Proton donor" evidence="10 12">
    <location>
        <position position="174"/>
    </location>
</feature>
<keyword evidence="10 11" id="KW-0119">Carbohydrate metabolism</keyword>
<feature type="binding site" evidence="10 14">
    <location>
        <position position="7"/>
    </location>
    <ligand>
        <name>substrate</name>
    </ligand>
</feature>
<evidence type="ECO:0000256" key="12">
    <source>
        <dbReference type="PIRSR" id="PIRSR001461-1"/>
    </source>
</evidence>
<evidence type="ECO:0000313" key="15">
    <source>
        <dbReference type="EMBL" id="SCJ80851.1"/>
    </source>
</evidence>
<comment type="function">
    <text evidence="10">Catalyzes the reversible epimerization of D-ribulose 5-phosphate to D-xylulose 5-phosphate.</text>
</comment>
<name>A0A1C6JFT5_9FIRM</name>
<dbReference type="InterPro" id="IPR013785">
    <property type="entry name" value="Aldolase_TIM"/>
</dbReference>
<evidence type="ECO:0000256" key="13">
    <source>
        <dbReference type="PIRSR" id="PIRSR001461-2"/>
    </source>
</evidence>
<reference evidence="15" key="1">
    <citation type="submission" date="2015-09" db="EMBL/GenBank/DDBJ databases">
        <authorList>
            <consortium name="Pathogen Informatics"/>
        </authorList>
    </citation>
    <scope>NUCLEOTIDE SEQUENCE</scope>
    <source>
        <strain evidence="15">2789STDY5834896</strain>
    </source>
</reference>
<keyword evidence="9 10" id="KW-0413">Isomerase</keyword>
<dbReference type="PROSITE" id="PS01086">
    <property type="entry name" value="RIBUL_P_3_EPIMER_2"/>
    <property type="match status" value="1"/>
</dbReference>
<comment type="cofactor">
    <cofactor evidence="4">
        <name>Zn(2+)</name>
        <dbReference type="ChEBI" id="CHEBI:29105"/>
    </cofactor>
</comment>
<feature type="active site" description="Proton acceptor" evidence="10 12">
    <location>
        <position position="34"/>
    </location>
</feature>
<evidence type="ECO:0000256" key="1">
    <source>
        <dbReference type="ARBA" id="ARBA00001782"/>
    </source>
</evidence>
<dbReference type="InterPro" id="IPR011060">
    <property type="entry name" value="RibuloseP-bd_barrel"/>
</dbReference>
<keyword evidence="13" id="KW-0464">Manganese</keyword>
<dbReference type="PIRSF" id="PIRSF001461">
    <property type="entry name" value="RPE"/>
    <property type="match status" value="1"/>
</dbReference>
<dbReference type="GO" id="GO:0004750">
    <property type="term" value="F:D-ribulose-phosphate 3-epimerase activity"/>
    <property type="evidence" value="ECO:0007669"/>
    <property type="project" value="UniProtKB-UniRule"/>
</dbReference>
<dbReference type="CDD" id="cd00429">
    <property type="entry name" value="RPE"/>
    <property type="match status" value="1"/>
</dbReference>
<keyword evidence="8 10" id="KW-0479">Metal-binding</keyword>
<accession>A0A1C6JFT5</accession>
<evidence type="ECO:0000256" key="6">
    <source>
        <dbReference type="ARBA" id="ARBA00009541"/>
    </source>
</evidence>
<dbReference type="GO" id="GO:0046872">
    <property type="term" value="F:metal ion binding"/>
    <property type="evidence" value="ECO:0007669"/>
    <property type="project" value="UniProtKB-UniRule"/>
</dbReference>
<dbReference type="NCBIfam" id="NF004076">
    <property type="entry name" value="PRK05581.1-4"/>
    <property type="match status" value="1"/>
</dbReference>
<evidence type="ECO:0000256" key="10">
    <source>
        <dbReference type="HAMAP-Rule" id="MF_02227"/>
    </source>
</evidence>
<evidence type="ECO:0000256" key="9">
    <source>
        <dbReference type="ARBA" id="ARBA00023235"/>
    </source>
</evidence>
<dbReference type="EMBL" id="FMHG01000001">
    <property type="protein sequence ID" value="SCJ80851.1"/>
    <property type="molecule type" value="Genomic_DNA"/>
</dbReference>
<proteinExistence type="inferred from homology"/>
<protein>
    <recommendedName>
        <fullName evidence="7 10">Ribulose-phosphate 3-epimerase</fullName>
        <ecNumber evidence="7 10">5.1.3.1</ecNumber>
    </recommendedName>
</protein>
<feature type="binding site" evidence="10">
    <location>
        <begin position="174"/>
        <end position="176"/>
    </location>
    <ligand>
        <name>substrate</name>
    </ligand>
</feature>
<dbReference type="Pfam" id="PF00834">
    <property type="entry name" value="Ribul_P_3_epim"/>
    <property type="match status" value="1"/>
</dbReference>
<comment type="cofactor">
    <cofactor evidence="10 13">
        <name>a divalent metal cation</name>
        <dbReference type="ChEBI" id="CHEBI:60240"/>
    </cofactor>
    <text evidence="10 13">Binds 1 divalent metal cation per subunit.</text>
</comment>
<dbReference type="GO" id="GO:0019323">
    <property type="term" value="P:pentose catabolic process"/>
    <property type="evidence" value="ECO:0007669"/>
    <property type="project" value="UniProtKB-UniRule"/>
</dbReference>
<dbReference type="InterPro" id="IPR026019">
    <property type="entry name" value="Ribul_P_3_epim"/>
</dbReference>